<dbReference type="Proteomes" id="UP000815677">
    <property type="component" value="Unassembled WGS sequence"/>
</dbReference>
<name>A0ABQ0M6X5_MYCCL</name>
<evidence type="ECO:0000313" key="3">
    <source>
        <dbReference type="Proteomes" id="UP000815677"/>
    </source>
</evidence>
<keyword evidence="3" id="KW-1185">Reference proteome</keyword>
<reference evidence="2" key="1">
    <citation type="submission" date="2014-09" db="EMBL/GenBank/DDBJ databases">
        <title>Genome sequence of the luminous mushroom Mycena chlorophos for searching fungal bioluminescence genes.</title>
        <authorList>
            <person name="Tanaka Y."/>
            <person name="Kasuga D."/>
            <person name="Oba Y."/>
            <person name="Hase S."/>
            <person name="Sato K."/>
            <person name="Oba Y."/>
            <person name="Sakakibara Y."/>
        </authorList>
    </citation>
    <scope>NUCLEOTIDE SEQUENCE</scope>
</reference>
<evidence type="ECO:0000313" key="2">
    <source>
        <dbReference type="EMBL" id="GAT58612.1"/>
    </source>
</evidence>
<sequence length="478" mass="53489">MSWMDWHRLLLGPSWESSNDLSVDNYRERETFAPVTRQRSPMGHGAVAGAGEGTSLVFASSAQATHPHTNSSFCGLGNGIRVLLRRLPDQREDARWRIRRMEDELHEWLQFRAARLVEGPQIAESITLVLRCFTTAVTLSGPAASPPRRLSNPVLPFGKGLPRSAPRLAVAPTHHLSQWLSLARHRCILRTHRQLIRAPLVAETSSSSLKLLDERVWIDHGASGRHCDHRMHAIRGGLPRLSGVCVHRVDGAETRLLGECTMPSLPFPPSFASATRIAFLSWVPTFAPRWVPMSGRSFGTQTCGGLSSWSPRSAGQQTRRSRMARKEGARGYNERTESVNGVLVLVELGSRGRTRAWVANGAFLVCRSPPDAFLSSAFRAHTIPKIDHTIHFSFVAISVSVLAWIRHICLLAPPSLPFFVLDIQWISSYLRYFLYSFTLRTYLTVELAAFETPISSAGSLARDLRFLHLVLHNRRYNF</sequence>
<feature type="compositionally biased region" description="Polar residues" evidence="1">
    <location>
        <begin position="302"/>
        <end position="318"/>
    </location>
</feature>
<accession>A0ABQ0M6X5</accession>
<dbReference type="EMBL" id="DF849752">
    <property type="protein sequence ID" value="GAT58612.1"/>
    <property type="molecule type" value="Genomic_DNA"/>
</dbReference>
<gene>
    <name evidence="2" type="ORF">MCHLO_15023</name>
</gene>
<protein>
    <submittedName>
        <fullName evidence="2">Uncharacterized protein</fullName>
    </submittedName>
</protein>
<evidence type="ECO:0000256" key="1">
    <source>
        <dbReference type="SAM" id="MobiDB-lite"/>
    </source>
</evidence>
<feature type="region of interest" description="Disordered" evidence="1">
    <location>
        <begin position="302"/>
        <end position="331"/>
    </location>
</feature>
<organism evidence="2 3">
    <name type="scientific">Mycena chlorophos</name>
    <name type="common">Agaric fungus</name>
    <name type="synonym">Agaricus chlorophos</name>
    <dbReference type="NCBI Taxonomy" id="658473"/>
    <lineage>
        <taxon>Eukaryota</taxon>
        <taxon>Fungi</taxon>
        <taxon>Dikarya</taxon>
        <taxon>Basidiomycota</taxon>
        <taxon>Agaricomycotina</taxon>
        <taxon>Agaricomycetes</taxon>
        <taxon>Agaricomycetidae</taxon>
        <taxon>Agaricales</taxon>
        <taxon>Marasmiineae</taxon>
        <taxon>Mycenaceae</taxon>
        <taxon>Mycena</taxon>
    </lineage>
</organism>
<proteinExistence type="predicted"/>